<sequence length="413" mass="45154">MGLGNDDDDGDPHNSFTSVPCSICLEPVSDDADRSWAKLHCGHRFHLDCIGSAFNIKGAMQCPNCRKIENGQWLYANGSRSYPEFSMDDWAHDDDLYDVSYSEMSFGVHWCPFGNLTRLPSSFEEGEFSSTAYHDIVGQQAIFAEHTPVSSASHPCPYIAYFGPVHPSTSNSGGSVSEASNYNHWNGPPPVPSDMPTSYTFPAMDLHYHGWEHHPSHFSSASGRLGTADQNSASPGSQRSARGGSEVPRSGSYMRPFIVGHSSAARAGNPVASSMIPPYPGSNAGARDRVQALQAYYQPQQPPNSTTIRTPVAASTRRSSSYSMSAPLAPMVSSDQSAAFVFIPSGRNIQEETHLRSRHGCVRDHLPSLSLNHVGRESSWRTYHQTASVSDPSIRSSSLRSRHESERMPSQNR</sequence>
<name>A0AAN9IQU7_CLITE</name>
<evidence type="ECO:0000313" key="4">
    <source>
        <dbReference type="EMBL" id="KAK7284383.1"/>
    </source>
</evidence>
<evidence type="ECO:0000313" key="5">
    <source>
        <dbReference type="Proteomes" id="UP001359559"/>
    </source>
</evidence>
<evidence type="ECO:0000256" key="2">
    <source>
        <dbReference type="SAM" id="MobiDB-lite"/>
    </source>
</evidence>
<feature type="domain" description="RING-type" evidence="3">
    <location>
        <begin position="21"/>
        <end position="66"/>
    </location>
</feature>
<dbReference type="PANTHER" id="PTHR46798">
    <property type="entry name" value="OS09G0511500 PROTEIN"/>
    <property type="match status" value="1"/>
</dbReference>
<accession>A0AAN9IQU7</accession>
<feature type="region of interest" description="Disordered" evidence="2">
    <location>
        <begin position="215"/>
        <end position="254"/>
    </location>
</feature>
<dbReference type="Gene3D" id="3.30.40.10">
    <property type="entry name" value="Zinc/RING finger domain, C3HC4 (zinc finger)"/>
    <property type="match status" value="1"/>
</dbReference>
<dbReference type="PROSITE" id="PS50089">
    <property type="entry name" value="ZF_RING_2"/>
    <property type="match status" value="1"/>
</dbReference>
<dbReference type="Pfam" id="PF13639">
    <property type="entry name" value="zf-RING_2"/>
    <property type="match status" value="1"/>
</dbReference>
<feature type="compositionally biased region" description="Polar residues" evidence="2">
    <location>
        <begin position="217"/>
        <end position="240"/>
    </location>
</feature>
<proteinExistence type="predicted"/>
<keyword evidence="1" id="KW-0863">Zinc-finger</keyword>
<dbReference type="InterPro" id="IPR001841">
    <property type="entry name" value="Znf_RING"/>
</dbReference>
<keyword evidence="1" id="KW-0479">Metal-binding</keyword>
<dbReference type="InterPro" id="IPR013083">
    <property type="entry name" value="Znf_RING/FYVE/PHD"/>
</dbReference>
<dbReference type="GO" id="GO:0008270">
    <property type="term" value="F:zinc ion binding"/>
    <property type="evidence" value="ECO:0007669"/>
    <property type="project" value="UniProtKB-KW"/>
</dbReference>
<feature type="region of interest" description="Disordered" evidence="2">
    <location>
        <begin position="376"/>
        <end position="413"/>
    </location>
</feature>
<dbReference type="SUPFAM" id="SSF57850">
    <property type="entry name" value="RING/U-box"/>
    <property type="match status" value="1"/>
</dbReference>
<dbReference type="PANTHER" id="PTHR46798:SF14">
    <property type="entry name" value="PROTEIN, PUTATIVE-RELATED"/>
    <property type="match status" value="1"/>
</dbReference>
<comment type="caution">
    <text evidence="4">The sequence shown here is derived from an EMBL/GenBank/DDBJ whole genome shotgun (WGS) entry which is preliminary data.</text>
</comment>
<dbReference type="EMBL" id="JAYKXN010000005">
    <property type="protein sequence ID" value="KAK7284383.1"/>
    <property type="molecule type" value="Genomic_DNA"/>
</dbReference>
<dbReference type="Proteomes" id="UP001359559">
    <property type="component" value="Unassembled WGS sequence"/>
</dbReference>
<keyword evidence="5" id="KW-1185">Reference proteome</keyword>
<feature type="compositionally biased region" description="Low complexity" evidence="2">
    <location>
        <begin position="388"/>
        <end position="399"/>
    </location>
</feature>
<evidence type="ECO:0000259" key="3">
    <source>
        <dbReference type="PROSITE" id="PS50089"/>
    </source>
</evidence>
<protein>
    <recommendedName>
        <fullName evidence="3">RING-type domain-containing protein</fullName>
    </recommendedName>
</protein>
<evidence type="ECO:0000256" key="1">
    <source>
        <dbReference type="PROSITE-ProRule" id="PRU00175"/>
    </source>
</evidence>
<dbReference type="GO" id="GO:0004842">
    <property type="term" value="F:ubiquitin-protein transferase activity"/>
    <property type="evidence" value="ECO:0007669"/>
    <property type="project" value="InterPro"/>
</dbReference>
<dbReference type="SMART" id="SM00184">
    <property type="entry name" value="RING"/>
    <property type="match status" value="1"/>
</dbReference>
<dbReference type="AlphaFoldDB" id="A0AAN9IQU7"/>
<organism evidence="4 5">
    <name type="scientific">Clitoria ternatea</name>
    <name type="common">Butterfly pea</name>
    <dbReference type="NCBI Taxonomy" id="43366"/>
    <lineage>
        <taxon>Eukaryota</taxon>
        <taxon>Viridiplantae</taxon>
        <taxon>Streptophyta</taxon>
        <taxon>Embryophyta</taxon>
        <taxon>Tracheophyta</taxon>
        <taxon>Spermatophyta</taxon>
        <taxon>Magnoliopsida</taxon>
        <taxon>eudicotyledons</taxon>
        <taxon>Gunneridae</taxon>
        <taxon>Pentapetalae</taxon>
        <taxon>rosids</taxon>
        <taxon>fabids</taxon>
        <taxon>Fabales</taxon>
        <taxon>Fabaceae</taxon>
        <taxon>Papilionoideae</taxon>
        <taxon>50 kb inversion clade</taxon>
        <taxon>NPAAA clade</taxon>
        <taxon>indigoferoid/millettioid clade</taxon>
        <taxon>Phaseoleae</taxon>
        <taxon>Clitoria</taxon>
    </lineage>
</organism>
<dbReference type="InterPro" id="IPR044274">
    <property type="entry name" value="RFI2"/>
</dbReference>
<gene>
    <name evidence="4" type="ORF">RJT34_19128</name>
</gene>
<reference evidence="4 5" key="1">
    <citation type="submission" date="2024-01" db="EMBL/GenBank/DDBJ databases">
        <title>The genomes of 5 underutilized Papilionoideae crops provide insights into root nodulation and disease resistance.</title>
        <authorList>
            <person name="Yuan L."/>
        </authorList>
    </citation>
    <scope>NUCLEOTIDE SEQUENCE [LARGE SCALE GENOMIC DNA]</scope>
    <source>
        <strain evidence="4">LY-2023</strain>
        <tissue evidence="4">Leaf</tissue>
    </source>
</reference>
<keyword evidence="1" id="KW-0862">Zinc</keyword>